<organism evidence="1 2">
    <name type="scientific">Bacillus thuringiensis</name>
    <dbReference type="NCBI Taxonomy" id="1428"/>
    <lineage>
        <taxon>Bacteria</taxon>
        <taxon>Bacillati</taxon>
        <taxon>Bacillota</taxon>
        <taxon>Bacilli</taxon>
        <taxon>Bacillales</taxon>
        <taxon>Bacillaceae</taxon>
        <taxon>Bacillus</taxon>
        <taxon>Bacillus cereus group</taxon>
    </lineage>
</organism>
<evidence type="ECO:0000313" key="2">
    <source>
        <dbReference type="Proteomes" id="UP000092743"/>
    </source>
</evidence>
<protein>
    <submittedName>
        <fullName evidence="1">Membrane spanning protein</fullName>
    </submittedName>
</protein>
<gene>
    <name evidence="1" type="ORF">BT246_04010</name>
</gene>
<sequence>MFFSDCECNEMNCETYEASTLPAFGFAFNATSPQFAALFTPLALPSVSPNPTIPAPVIHDTVSVGDGIQIQRAGIYQISYTLTISLDNIPTAPGAGRFFLSLNTTNNVIAGSGTAIRSNVTGTGEVDISSGVILINLNPGNVIRIVPVELLGTVDIRAAALTVVQLGS</sequence>
<accession>A0A9W3WYB1</accession>
<dbReference type="Proteomes" id="UP000092743">
    <property type="component" value="Chromosome"/>
</dbReference>
<dbReference type="EMBL" id="CP015350">
    <property type="protein sequence ID" value="ANS45839.1"/>
    <property type="molecule type" value="Genomic_DNA"/>
</dbReference>
<evidence type="ECO:0000313" key="1">
    <source>
        <dbReference type="EMBL" id="ANS45839.1"/>
    </source>
</evidence>
<dbReference type="AlphaFoldDB" id="A0A9W3WYB1"/>
<name>A0A9W3WYB1_BACTU</name>
<reference evidence="1 2" key="1">
    <citation type="submission" date="2016-04" db="EMBL/GenBank/DDBJ databases">
        <title>High quality genome of the nematocidal Bacillus thuringiensis MYBT18246.</title>
        <authorList>
            <person name="Hollensteiner J."/>
            <person name="Poehlein A."/>
            <person name="Sproeer C."/>
            <person name="Bunk B."/>
            <person name="Rosenstiel P."/>
            <person name="Schulenburg H."/>
            <person name="Liesegang H."/>
        </authorList>
    </citation>
    <scope>NUCLEOTIDE SEQUENCE [LARGE SCALE GENOMIC DNA]</scope>
    <source>
        <strain evidence="1 2">MYBT18246</strain>
    </source>
</reference>
<proteinExistence type="predicted"/>
<dbReference type="RefSeq" id="WP_065481653.1">
    <property type="nucleotide sequence ID" value="NZ_CP015350.1"/>
</dbReference>